<keyword evidence="2" id="KW-0238">DNA-binding</keyword>
<dbReference type="PROSITE" id="PS50043">
    <property type="entry name" value="HTH_LUXR_2"/>
    <property type="match status" value="1"/>
</dbReference>
<dbReference type="InterPro" id="IPR036388">
    <property type="entry name" value="WH-like_DNA-bd_sf"/>
</dbReference>
<dbReference type="PANTHER" id="PTHR43214">
    <property type="entry name" value="TWO-COMPONENT RESPONSE REGULATOR"/>
    <property type="match status" value="1"/>
</dbReference>
<dbReference type="OrthoDB" id="510967at2"/>
<proteinExistence type="predicted"/>
<evidence type="ECO:0000313" key="6">
    <source>
        <dbReference type="Proteomes" id="UP000316714"/>
    </source>
</evidence>
<evidence type="ECO:0000256" key="2">
    <source>
        <dbReference type="ARBA" id="ARBA00023125"/>
    </source>
</evidence>
<evidence type="ECO:0000313" key="5">
    <source>
        <dbReference type="EMBL" id="TWT31102.1"/>
    </source>
</evidence>
<dbReference type="AlphaFoldDB" id="A0A5C5V040"/>
<name>A0A5C5V040_9BACT</name>
<dbReference type="EMBL" id="SIHJ01000004">
    <property type="protein sequence ID" value="TWT31102.1"/>
    <property type="molecule type" value="Genomic_DNA"/>
</dbReference>
<feature type="domain" description="HTH luxR-type" evidence="4">
    <location>
        <begin position="29"/>
        <end position="94"/>
    </location>
</feature>
<protein>
    <submittedName>
        <fullName evidence="5">Putative transcriptional regulatory protein NarL</fullName>
    </submittedName>
</protein>
<keyword evidence="1" id="KW-0805">Transcription regulation</keyword>
<dbReference type="CDD" id="cd06170">
    <property type="entry name" value="LuxR_C_like"/>
    <property type="match status" value="1"/>
</dbReference>
<dbReference type="InterPro" id="IPR016032">
    <property type="entry name" value="Sig_transdc_resp-reg_C-effctor"/>
</dbReference>
<organism evidence="5 6">
    <name type="scientific">Posidoniimonas corsicana</name>
    <dbReference type="NCBI Taxonomy" id="1938618"/>
    <lineage>
        <taxon>Bacteria</taxon>
        <taxon>Pseudomonadati</taxon>
        <taxon>Planctomycetota</taxon>
        <taxon>Planctomycetia</taxon>
        <taxon>Pirellulales</taxon>
        <taxon>Lacipirellulaceae</taxon>
        <taxon>Posidoniimonas</taxon>
    </lineage>
</organism>
<gene>
    <name evidence="5" type="primary">narL</name>
    <name evidence="5" type="ORF">KOR34_44760</name>
</gene>
<reference evidence="5 6" key="1">
    <citation type="submission" date="2019-02" db="EMBL/GenBank/DDBJ databases">
        <title>Deep-cultivation of Planctomycetes and their phenomic and genomic characterization uncovers novel biology.</title>
        <authorList>
            <person name="Wiegand S."/>
            <person name="Jogler M."/>
            <person name="Boedeker C."/>
            <person name="Pinto D."/>
            <person name="Vollmers J."/>
            <person name="Rivas-Marin E."/>
            <person name="Kohn T."/>
            <person name="Peeters S.H."/>
            <person name="Heuer A."/>
            <person name="Rast P."/>
            <person name="Oberbeckmann S."/>
            <person name="Bunk B."/>
            <person name="Jeske O."/>
            <person name="Meyerdierks A."/>
            <person name="Storesund J.E."/>
            <person name="Kallscheuer N."/>
            <person name="Luecker S."/>
            <person name="Lage O.M."/>
            <person name="Pohl T."/>
            <person name="Merkel B.J."/>
            <person name="Hornburger P."/>
            <person name="Mueller R.-W."/>
            <person name="Bruemmer F."/>
            <person name="Labrenz M."/>
            <person name="Spormann A.M."/>
            <person name="Op Den Camp H."/>
            <person name="Overmann J."/>
            <person name="Amann R."/>
            <person name="Jetten M.S.M."/>
            <person name="Mascher T."/>
            <person name="Medema M.H."/>
            <person name="Devos D.P."/>
            <person name="Kaster A.-K."/>
            <person name="Ovreas L."/>
            <person name="Rohde M."/>
            <person name="Galperin M.Y."/>
            <person name="Jogler C."/>
        </authorList>
    </citation>
    <scope>NUCLEOTIDE SEQUENCE [LARGE SCALE GENOMIC DNA]</scope>
    <source>
        <strain evidence="5 6">KOR34</strain>
    </source>
</reference>
<dbReference type="Pfam" id="PF00196">
    <property type="entry name" value="GerE"/>
    <property type="match status" value="1"/>
</dbReference>
<dbReference type="Proteomes" id="UP000316714">
    <property type="component" value="Unassembled WGS sequence"/>
</dbReference>
<accession>A0A5C5V040</accession>
<dbReference type="GO" id="GO:0003677">
    <property type="term" value="F:DNA binding"/>
    <property type="evidence" value="ECO:0007669"/>
    <property type="project" value="UniProtKB-KW"/>
</dbReference>
<dbReference type="InterPro" id="IPR000792">
    <property type="entry name" value="Tscrpt_reg_LuxR_C"/>
</dbReference>
<dbReference type="GO" id="GO:0006355">
    <property type="term" value="P:regulation of DNA-templated transcription"/>
    <property type="evidence" value="ECO:0007669"/>
    <property type="project" value="InterPro"/>
</dbReference>
<keyword evidence="6" id="KW-1185">Reference proteome</keyword>
<keyword evidence="3" id="KW-0804">Transcription</keyword>
<dbReference type="PRINTS" id="PR00038">
    <property type="entry name" value="HTHLUXR"/>
</dbReference>
<evidence type="ECO:0000259" key="4">
    <source>
        <dbReference type="PROSITE" id="PS50043"/>
    </source>
</evidence>
<comment type="caution">
    <text evidence="5">The sequence shown here is derived from an EMBL/GenBank/DDBJ whole genome shotgun (WGS) entry which is preliminary data.</text>
</comment>
<dbReference type="Gene3D" id="1.10.10.10">
    <property type="entry name" value="Winged helix-like DNA-binding domain superfamily/Winged helix DNA-binding domain"/>
    <property type="match status" value="1"/>
</dbReference>
<evidence type="ECO:0000256" key="1">
    <source>
        <dbReference type="ARBA" id="ARBA00023015"/>
    </source>
</evidence>
<dbReference type="InterPro" id="IPR039420">
    <property type="entry name" value="WalR-like"/>
</dbReference>
<dbReference type="SUPFAM" id="SSF46894">
    <property type="entry name" value="C-terminal effector domain of the bipartite response regulators"/>
    <property type="match status" value="1"/>
</dbReference>
<evidence type="ECO:0000256" key="3">
    <source>
        <dbReference type="ARBA" id="ARBA00023163"/>
    </source>
</evidence>
<dbReference type="PANTHER" id="PTHR43214:SF24">
    <property type="entry name" value="TRANSCRIPTIONAL REGULATORY PROTEIN NARL-RELATED"/>
    <property type="match status" value="1"/>
</dbReference>
<sequence>MEESGARSKQQDEHPIASSDLFDLAEWELVCAELSLSERQADIVARIISGKSDQAIAHALGISTPTVRAHLHRVFESLKVNDRVSLLVQVFRTLRNLDRV</sequence>
<dbReference type="RefSeq" id="WP_146568292.1">
    <property type="nucleotide sequence ID" value="NZ_SIHJ01000004.1"/>
</dbReference>
<dbReference type="SMART" id="SM00421">
    <property type="entry name" value="HTH_LUXR"/>
    <property type="match status" value="1"/>
</dbReference>